<evidence type="ECO:0000256" key="1">
    <source>
        <dbReference type="SAM" id="MobiDB-lite"/>
    </source>
</evidence>
<evidence type="ECO:0000313" key="3">
    <source>
        <dbReference type="Proteomes" id="UP000479710"/>
    </source>
</evidence>
<dbReference type="AlphaFoldDB" id="A0A6G1BJC4"/>
<organism evidence="2 3">
    <name type="scientific">Oryza meyeriana var. granulata</name>
    <dbReference type="NCBI Taxonomy" id="110450"/>
    <lineage>
        <taxon>Eukaryota</taxon>
        <taxon>Viridiplantae</taxon>
        <taxon>Streptophyta</taxon>
        <taxon>Embryophyta</taxon>
        <taxon>Tracheophyta</taxon>
        <taxon>Spermatophyta</taxon>
        <taxon>Magnoliopsida</taxon>
        <taxon>Liliopsida</taxon>
        <taxon>Poales</taxon>
        <taxon>Poaceae</taxon>
        <taxon>BOP clade</taxon>
        <taxon>Oryzoideae</taxon>
        <taxon>Oryzeae</taxon>
        <taxon>Oryzinae</taxon>
        <taxon>Oryza</taxon>
        <taxon>Oryza meyeriana</taxon>
    </lineage>
</organism>
<dbReference type="Proteomes" id="UP000479710">
    <property type="component" value="Unassembled WGS sequence"/>
</dbReference>
<sequence length="104" mass="11682">MLTSRSITSYEVESRRQPQSHSRASSIAVVERRRLIDREVKEREGRQPYVGTVLHPWGRSVSSSTHRSGHGLCGPRCLVRLIDHHLGSVVHFSWSAVTALALGR</sequence>
<name>A0A6G1BJC4_9ORYZ</name>
<protein>
    <submittedName>
        <fullName evidence="2">Uncharacterized protein</fullName>
    </submittedName>
</protein>
<reference evidence="2 3" key="1">
    <citation type="submission" date="2019-11" db="EMBL/GenBank/DDBJ databases">
        <title>Whole genome sequence of Oryza granulata.</title>
        <authorList>
            <person name="Li W."/>
        </authorList>
    </citation>
    <scope>NUCLEOTIDE SEQUENCE [LARGE SCALE GENOMIC DNA]</scope>
    <source>
        <strain evidence="3">cv. Menghai</strain>
        <tissue evidence="2">Leaf</tissue>
    </source>
</reference>
<gene>
    <name evidence="2" type="ORF">E2562_002242</name>
</gene>
<feature type="region of interest" description="Disordered" evidence="1">
    <location>
        <begin position="1"/>
        <end position="26"/>
    </location>
</feature>
<comment type="caution">
    <text evidence="2">The sequence shown here is derived from an EMBL/GenBank/DDBJ whole genome shotgun (WGS) entry which is preliminary data.</text>
</comment>
<proteinExistence type="predicted"/>
<accession>A0A6G1BJC4</accession>
<keyword evidence="3" id="KW-1185">Reference proteome</keyword>
<feature type="compositionally biased region" description="Polar residues" evidence="1">
    <location>
        <begin position="1"/>
        <end position="25"/>
    </location>
</feature>
<dbReference type="EMBL" id="SPHZ02000012">
    <property type="protein sequence ID" value="KAF0887513.1"/>
    <property type="molecule type" value="Genomic_DNA"/>
</dbReference>
<evidence type="ECO:0000313" key="2">
    <source>
        <dbReference type="EMBL" id="KAF0887513.1"/>
    </source>
</evidence>